<dbReference type="EMBL" id="JAUDFV010000133">
    <property type="protein sequence ID" value="KAL2726843.1"/>
    <property type="molecule type" value="Genomic_DNA"/>
</dbReference>
<proteinExistence type="predicted"/>
<dbReference type="AlphaFoldDB" id="A0ABD2B2C9"/>
<organism evidence="1 2">
    <name type="scientific">Vespula squamosa</name>
    <name type="common">Southern yellow jacket</name>
    <name type="synonym">Wasp</name>
    <dbReference type="NCBI Taxonomy" id="30214"/>
    <lineage>
        <taxon>Eukaryota</taxon>
        <taxon>Metazoa</taxon>
        <taxon>Ecdysozoa</taxon>
        <taxon>Arthropoda</taxon>
        <taxon>Hexapoda</taxon>
        <taxon>Insecta</taxon>
        <taxon>Pterygota</taxon>
        <taxon>Neoptera</taxon>
        <taxon>Endopterygota</taxon>
        <taxon>Hymenoptera</taxon>
        <taxon>Apocrita</taxon>
        <taxon>Aculeata</taxon>
        <taxon>Vespoidea</taxon>
        <taxon>Vespidae</taxon>
        <taxon>Vespinae</taxon>
        <taxon>Vespula</taxon>
    </lineage>
</organism>
<comment type="caution">
    <text evidence="1">The sequence shown here is derived from an EMBL/GenBank/DDBJ whole genome shotgun (WGS) entry which is preliminary data.</text>
</comment>
<accession>A0ABD2B2C9</accession>
<protein>
    <submittedName>
        <fullName evidence="1">Uncharacterized protein</fullName>
    </submittedName>
</protein>
<name>A0ABD2B2C9_VESSQ</name>
<reference evidence="1 2" key="1">
    <citation type="journal article" date="2024" name="Ann. Entomol. Soc. Am.">
        <title>Genomic analyses of the southern and eastern yellowjacket wasps (Hymenoptera: Vespidae) reveal evolutionary signatures of social life.</title>
        <authorList>
            <person name="Catto M.A."/>
            <person name="Caine P.B."/>
            <person name="Orr S.E."/>
            <person name="Hunt B.G."/>
            <person name="Goodisman M.A.D."/>
        </authorList>
    </citation>
    <scope>NUCLEOTIDE SEQUENCE [LARGE SCALE GENOMIC DNA]</scope>
    <source>
        <strain evidence="1">233</strain>
        <tissue evidence="1">Head and thorax</tissue>
    </source>
</reference>
<sequence>MNQRTFIINSNLQKENLIIILFRIIKINYLTYSKYPVHIRKCNDFRKDKKSVYELMIMKMA</sequence>
<dbReference type="Proteomes" id="UP001607302">
    <property type="component" value="Unassembled WGS sequence"/>
</dbReference>
<evidence type="ECO:0000313" key="2">
    <source>
        <dbReference type="Proteomes" id="UP001607302"/>
    </source>
</evidence>
<keyword evidence="2" id="KW-1185">Reference proteome</keyword>
<gene>
    <name evidence="1" type="ORF">V1478_007121</name>
</gene>
<evidence type="ECO:0000313" key="1">
    <source>
        <dbReference type="EMBL" id="KAL2726843.1"/>
    </source>
</evidence>